<dbReference type="OrthoDB" id="686025at2759"/>
<reference evidence="2" key="1">
    <citation type="submission" date="2020-09" db="EMBL/GenBank/DDBJ databases">
        <title>Genome-Enabled Discovery of Anthraquinone Biosynthesis in Senna tora.</title>
        <authorList>
            <person name="Kang S.-H."/>
            <person name="Pandey R.P."/>
            <person name="Lee C.-M."/>
            <person name="Sim J.-S."/>
            <person name="Jeong J.-T."/>
            <person name="Choi B.-S."/>
            <person name="Jung M."/>
            <person name="Ginzburg D."/>
            <person name="Zhao K."/>
            <person name="Won S.Y."/>
            <person name="Oh T.-J."/>
            <person name="Yu Y."/>
            <person name="Kim N.-H."/>
            <person name="Lee O.R."/>
            <person name="Lee T.-H."/>
            <person name="Bashyal P."/>
            <person name="Kim T.-S."/>
            <person name="Lee W.-H."/>
            <person name="Kawkins C."/>
            <person name="Kim C.-K."/>
            <person name="Kim J.S."/>
            <person name="Ahn B.O."/>
            <person name="Rhee S.Y."/>
            <person name="Sohng J.K."/>
        </authorList>
    </citation>
    <scope>NUCLEOTIDE SEQUENCE</scope>
    <source>
        <tissue evidence="2">Leaf</tissue>
    </source>
</reference>
<accession>A0A834SQC1</accession>
<keyword evidence="3" id="KW-1185">Reference proteome</keyword>
<sequence>MEVAGQQKMVLQEIQNVVGPGGGEYGEKENVDPLSNRKSLRRYKKEARTCKQLIVKDLFRCIGDGRSTRVWGEAWIPGTFPYSIEKPNNIIAGELRVCDLLDDMGLWREEVLEFLFPTDICHRIKCIRTPEEGREDRWNWLGDAKGGFTNKGVEMAEGCTFCGMEEEGTYHVLVECPMLNVVWSGSRFDYGSRIWHNSISEWLAVEGNTWSQDQMGICVIALFLVWEARNAARFTDVNFRTDNFWCKVEGVWEEVQDSKSWKEWNDVFGRHLRWEKPKEGMVKLNTDAGTLADGGGVIGGIVRDSDGICVVAFTERVAMVCNPTVLEAEAIRRGMEVALRLGAKV</sequence>
<organism evidence="2 3">
    <name type="scientific">Senna tora</name>
    <dbReference type="NCBI Taxonomy" id="362788"/>
    <lineage>
        <taxon>Eukaryota</taxon>
        <taxon>Viridiplantae</taxon>
        <taxon>Streptophyta</taxon>
        <taxon>Embryophyta</taxon>
        <taxon>Tracheophyta</taxon>
        <taxon>Spermatophyta</taxon>
        <taxon>Magnoliopsida</taxon>
        <taxon>eudicotyledons</taxon>
        <taxon>Gunneridae</taxon>
        <taxon>Pentapetalae</taxon>
        <taxon>rosids</taxon>
        <taxon>fabids</taxon>
        <taxon>Fabales</taxon>
        <taxon>Fabaceae</taxon>
        <taxon>Caesalpinioideae</taxon>
        <taxon>Cassia clade</taxon>
        <taxon>Senna</taxon>
    </lineage>
</organism>
<dbReference type="InterPro" id="IPR052929">
    <property type="entry name" value="RNase_H-like_EbsB-rel"/>
</dbReference>
<dbReference type="EMBL" id="JAAIUW010000012">
    <property type="protein sequence ID" value="KAF7807807.1"/>
    <property type="molecule type" value="Genomic_DNA"/>
</dbReference>
<dbReference type="Proteomes" id="UP000634136">
    <property type="component" value="Unassembled WGS sequence"/>
</dbReference>
<name>A0A834SQC1_9FABA</name>
<dbReference type="PANTHER" id="PTHR47074">
    <property type="entry name" value="BNAC02G40300D PROTEIN"/>
    <property type="match status" value="1"/>
</dbReference>
<evidence type="ECO:0000259" key="1">
    <source>
        <dbReference type="Pfam" id="PF13456"/>
    </source>
</evidence>
<protein>
    <submittedName>
        <fullName evidence="2">Putative ribonuclease H protein At1g65750 family</fullName>
    </submittedName>
</protein>
<evidence type="ECO:0000313" key="3">
    <source>
        <dbReference type="Proteomes" id="UP000634136"/>
    </source>
</evidence>
<dbReference type="GO" id="GO:0004523">
    <property type="term" value="F:RNA-DNA hybrid ribonuclease activity"/>
    <property type="evidence" value="ECO:0007669"/>
    <property type="project" value="InterPro"/>
</dbReference>
<dbReference type="GO" id="GO:0003676">
    <property type="term" value="F:nucleic acid binding"/>
    <property type="evidence" value="ECO:0007669"/>
    <property type="project" value="InterPro"/>
</dbReference>
<dbReference type="PANTHER" id="PTHR47074:SF11">
    <property type="entry name" value="REVERSE TRANSCRIPTASE-LIKE PROTEIN"/>
    <property type="match status" value="1"/>
</dbReference>
<gene>
    <name evidence="2" type="ORF">G2W53_039968</name>
</gene>
<dbReference type="Pfam" id="PF13456">
    <property type="entry name" value="RVT_3"/>
    <property type="match status" value="1"/>
</dbReference>
<dbReference type="AlphaFoldDB" id="A0A834SQC1"/>
<feature type="domain" description="RNase H type-1" evidence="1">
    <location>
        <begin position="292"/>
        <end position="343"/>
    </location>
</feature>
<evidence type="ECO:0000313" key="2">
    <source>
        <dbReference type="EMBL" id="KAF7807807.1"/>
    </source>
</evidence>
<proteinExistence type="predicted"/>
<dbReference type="InterPro" id="IPR002156">
    <property type="entry name" value="RNaseH_domain"/>
</dbReference>
<comment type="caution">
    <text evidence="2">The sequence shown here is derived from an EMBL/GenBank/DDBJ whole genome shotgun (WGS) entry which is preliminary data.</text>
</comment>